<evidence type="ECO:0000313" key="1">
    <source>
        <dbReference type="EMBL" id="OCT76198.1"/>
    </source>
</evidence>
<proteinExistence type="predicted"/>
<gene>
    <name evidence="1" type="ORF">XELAEV_18031393mg</name>
</gene>
<accession>A0A974CNA1</accession>
<reference evidence="2" key="1">
    <citation type="journal article" date="2016" name="Nature">
        <title>Genome evolution in the allotetraploid frog Xenopus laevis.</title>
        <authorList>
            <person name="Session A.M."/>
            <person name="Uno Y."/>
            <person name="Kwon T."/>
            <person name="Chapman J.A."/>
            <person name="Toyoda A."/>
            <person name="Takahashi S."/>
            <person name="Fukui A."/>
            <person name="Hikosaka A."/>
            <person name="Suzuki A."/>
            <person name="Kondo M."/>
            <person name="van Heeringen S.J."/>
            <person name="Quigley I."/>
            <person name="Heinz S."/>
            <person name="Ogino H."/>
            <person name="Ochi H."/>
            <person name="Hellsten U."/>
            <person name="Lyons J.B."/>
            <person name="Simakov O."/>
            <person name="Putnam N."/>
            <person name="Stites J."/>
            <person name="Kuroki Y."/>
            <person name="Tanaka T."/>
            <person name="Michiue T."/>
            <person name="Watanabe M."/>
            <person name="Bogdanovic O."/>
            <person name="Lister R."/>
            <person name="Georgiou G."/>
            <person name="Paranjpe S.S."/>
            <person name="van Kruijsbergen I."/>
            <person name="Shu S."/>
            <person name="Carlson J."/>
            <person name="Kinoshita T."/>
            <person name="Ohta Y."/>
            <person name="Mawaribuchi S."/>
            <person name="Jenkins J."/>
            <person name="Grimwood J."/>
            <person name="Schmutz J."/>
            <person name="Mitros T."/>
            <person name="Mozaffari S.V."/>
            <person name="Suzuki Y."/>
            <person name="Haramoto Y."/>
            <person name="Yamamoto T.S."/>
            <person name="Takagi C."/>
            <person name="Heald R."/>
            <person name="Miller K."/>
            <person name="Haudenschild C."/>
            <person name="Kitzman J."/>
            <person name="Nakayama T."/>
            <person name="Izutsu Y."/>
            <person name="Robert J."/>
            <person name="Fortriede J."/>
            <person name="Burns K."/>
            <person name="Lotay V."/>
            <person name="Karimi K."/>
            <person name="Yasuoka Y."/>
            <person name="Dichmann D.S."/>
            <person name="Flajnik M.F."/>
            <person name="Houston D.W."/>
            <person name="Shendure J."/>
            <person name="DuPasquier L."/>
            <person name="Vize P.D."/>
            <person name="Zorn A.M."/>
            <person name="Ito M."/>
            <person name="Marcotte E.M."/>
            <person name="Wallingford J.B."/>
            <person name="Ito Y."/>
            <person name="Asashima M."/>
            <person name="Ueno N."/>
            <person name="Matsuda Y."/>
            <person name="Veenstra G.J."/>
            <person name="Fujiyama A."/>
            <person name="Harland R.M."/>
            <person name="Taira M."/>
            <person name="Rokhsar D.S."/>
        </authorList>
    </citation>
    <scope>NUCLEOTIDE SEQUENCE [LARGE SCALE GENOMIC DNA]</scope>
    <source>
        <strain evidence="2">J</strain>
    </source>
</reference>
<dbReference type="PANTHER" id="PTHR21301">
    <property type="entry name" value="REVERSE TRANSCRIPTASE"/>
    <property type="match status" value="1"/>
</dbReference>
<evidence type="ECO:0000313" key="2">
    <source>
        <dbReference type="Proteomes" id="UP000694892"/>
    </source>
</evidence>
<dbReference type="AlphaFoldDB" id="A0A974CNA1"/>
<dbReference type="Proteomes" id="UP000694892">
    <property type="component" value="Chromosome 6L"/>
</dbReference>
<organism evidence="1 2">
    <name type="scientific">Xenopus laevis</name>
    <name type="common">African clawed frog</name>
    <dbReference type="NCBI Taxonomy" id="8355"/>
    <lineage>
        <taxon>Eukaryota</taxon>
        <taxon>Metazoa</taxon>
        <taxon>Chordata</taxon>
        <taxon>Craniata</taxon>
        <taxon>Vertebrata</taxon>
        <taxon>Euteleostomi</taxon>
        <taxon>Amphibia</taxon>
        <taxon>Batrachia</taxon>
        <taxon>Anura</taxon>
        <taxon>Pipoidea</taxon>
        <taxon>Pipidae</taxon>
        <taxon>Xenopodinae</taxon>
        <taxon>Xenopus</taxon>
        <taxon>Xenopus</taxon>
    </lineage>
</organism>
<protein>
    <submittedName>
        <fullName evidence="1">Uncharacterized protein</fullName>
    </submittedName>
</protein>
<sequence length="121" mass="14228">MPSRYTVTAFQDKPLLSYKRGRSLKDQLAKPYKKISDRICKHKSTIHREITALPVPAHFHAARHSVSQFIFQSINFVAEPRRGGDRLMMLKKLKMQWLHKLDTVWPRGLNREYTPAMFMFG</sequence>
<name>A0A974CNA1_XENLA</name>
<dbReference type="EMBL" id="CM004476">
    <property type="protein sequence ID" value="OCT76198.1"/>
    <property type="molecule type" value="Genomic_DNA"/>
</dbReference>
<dbReference type="PANTHER" id="PTHR21301:SF12">
    <property type="match status" value="1"/>
</dbReference>